<gene>
    <name evidence="1" type="ORF">A1O5_10097</name>
</gene>
<dbReference type="AlphaFoldDB" id="W9WFN1"/>
<organism evidence="1 2">
    <name type="scientific">Cladophialophora psammophila CBS 110553</name>
    <dbReference type="NCBI Taxonomy" id="1182543"/>
    <lineage>
        <taxon>Eukaryota</taxon>
        <taxon>Fungi</taxon>
        <taxon>Dikarya</taxon>
        <taxon>Ascomycota</taxon>
        <taxon>Pezizomycotina</taxon>
        <taxon>Eurotiomycetes</taxon>
        <taxon>Chaetothyriomycetidae</taxon>
        <taxon>Chaetothyriales</taxon>
        <taxon>Herpotrichiellaceae</taxon>
        <taxon>Cladophialophora</taxon>
    </lineage>
</organism>
<accession>W9WFN1</accession>
<dbReference type="HOGENOM" id="CLU_1677676_0_0_1"/>
<comment type="caution">
    <text evidence="1">The sequence shown here is derived from an EMBL/GenBank/DDBJ whole genome shotgun (WGS) entry which is preliminary data.</text>
</comment>
<evidence type="ECO:0000313" key="1">
    <source>
        <dbReference type="EMBL" id="EXJ66902.1"/>
    </source>
</evidence>
<proteinExistence type="predicted"/>
<keyword evidence="2" id="KW-1185">Reference proteome</keyword>
<dbReference type="Proteomes" id="UP000019471">
    <property type="component" value="Unassembled WGS sequence"/>
</dbReference>
<protein>
    <submittedName>
        <fullName evidence="1">Uncharacterized protein</fullName>
    </submittedName>
</protein>
<dbReference type="OrthoDB" id="4147212at2759"/>
<sequence length="157" mass="17644">MPTWSSFYAYCSLVAGTINCLHCLSTDENMQKMSELAVQMNFLFLERQAKLYANSAQMLAALRKFEKDAKTLQRLVDPGDQEHILDEDDVGRLYRLLDYSAQSTRAASEDMSQPGTELPLLSPSGLDGPDLFDLNFNSFDNFTPGIFIGESTPWNLD</sequence>
<evidence type="ECO:0000313" key="2">
    <source>
        <dbReference type="Proteomes" id="UP000019471"/>
    </source>
</evidence>
<reference evidence="1 2" key="1">
    <citation type="submission" date="2013-03" db="EMBL/GenBank/DDBJ databases">
        <title>The Genome Sequence of Cladophialophora psammophila CBS 110553.</title>
        <authorList>
            <consortium name="The Broad Institute Genomics Platform"/>
            <person name="Cuomo C."/>
            <person name="de Hoog S."/>
            <person name="Gorbushina A."/>
            <person name="Walker B."/>
            <person name="Young S.K."/>
            <person name="Zeng Q."/>
            <person name="Gargeya S."/>
            <person name="Fitzgerald M."/>
            <person name="Haas B."/>
            <person name="Abouelleil A."/>
            <person name="Allen A.W."/>
            <person name="Alvarado L."/>
            <person name="Arachchi H.M."/>
            <person name="Berlin A.M."/>
            <person name="Chapman S.B."/>
            <person name="Gainer-Dewar J."/>
            <person name="Goldberg J."/>
            <person name="Griggs A."/>
            <person name="Gujja S."/>
            <person name="Hansen M."/>
            <person name="Howarth C."/>
            <person name="Imamovic A."/>
            <person name="Ireland A."/>
            <person name="Larimer J."/>
            <person name="McCowan C."/>
            <person name="Murphy C."/>
            <person name="Pearson M."/>
            <person name="Poon T.W."/>
            <person name="Priest M."/>
            <person name="Roberts A."/>
            <person name="Saif S."/>
            <person name="Shea T."/>
            <person name="Sisk P."/>
            <person name="Sykes S."/>
            <person name="Wortman J."/>
            <person name="Nusbaum C."/>
            <person name="Birren B."/>
        </authorList>
    </citation>
    <scope>NUCLEOTIDE SEQUENCE [LARGE SCALE GENOMIC DNA]</scope>
    <source>
        <strain evidence="1 2">CBS 110553</strain>
    </source>
</reference>
<dbReference type="GeneID" id="19194792"/>
<dbReference type="EMBL" id="AMGX01000018">
    <property type="protein sequence ID" value="EXJ66902.1"/>
    <property type="molecule type" value="Genomic_DNA"/>
</dbReference>
<dbReference type="RefSeq" id="XP_007748865.1">
    <property type="nucleotide sequence ID" value="XM_007750675.1"/>
</dbReference>
<name>W9WFN1_9EURO</name>